<organism evidence="1 2">
    <name type="scientific">Paragemmobacter ruber</name>
    <dbReference type="NCBI Taxonomy" id="1985673"/>
    <lineage>
        <taxon>Bacteria</taxon>
        <taxon>Pseudomonadati</taxon>
        <taxon>Pseudomonadota</taxon>
        <taxon>Alphaproteobacteria</taxon>
        <taxon>Rhodobacterales</taxon>
        <taxon>Paracoccaceae</taxon>
        <taxon>Paragemmobacter</taxon>
    </lineage>
</organism>
<dbReference type="RefSeq" id="WP_161765846.1">
    <property type="nucleotide sequence ID" value="NZ_JAAATW010000001.1"/>
</dbReference>
<evidence type="ECO:0000313" key="2">
    <source>
        <dbReference type="Proteomes" id="UP001517376"/>
    </source>
</evidence>
<name>A0ABW9Y2Y5_9RHOB</name>
<reference evidence="2" key="1">
    <citation type="submission" date="2020-01" db="EMBL/GenBank/DDBJ databases">
        <title>Sphingomonas sp. strain CSW-10.</title>
        <authorList>
            <person name="Chen W.-M."/>
        </authorList>
    </citation>
    <scope>NUCLEOTIDE SEQUENCE [LARGE SCALE GENOMIC DNA]</scope>
    <source>
        <strain evidence="2">CCP-1</strain>
    </source>
</reference>
<sequence>MRAVRARADMVADVARLDALVAAGDCAGVAEAVGARPCDLCEAKHRSRRAAPATEVAVEGLDDLAGLVDRVAAVVQGM</sequence>
<comment type="caution">
    <text evidence="1">The sequence shown here is derived from an EMBL/GenBank/DDBJ whole genome shotgun (WGS) entry which is preliminary data.</text>
</comment>
<gene>
    <name evidence="1" type="ORF">GU920_05010</name>
</gene>
<evidence type="ECO:0000313" key="1">
    <source>
        <dbReference type="EMBL" id="NBE06883.1"/>
    </source>
</evidence>
<dbReference type="Proteomes" id="UP001517376">
    <property type="component" value="Unassembled WGS sequence"/>
</dbReference>
<dbReference type="EMBL" id="JAAATW010000001">
    <property type="protein sequence ID" value="NBE06883.1"/>
    <property type="molecule type" value="Genomic_DNA"/>
</dbReference>
<accession>A0ABW9Y2Y5</accession>
<proteinExistence type="predicted"/>
<protein>
    <submittedName>
        <fullName evidence="1">Uncharacterized protein</fullName>
    </submittedName>
</protein>
<keyword evidence="2" id="KW-1185">Reference proteome</keyword>